<dbReference type="GO" id="GO:0045275">
    <property type="term" value="C:respiratory chain complex III"/>
    <property type="evidence" value="ECO:0007669"/>
    <property type="project" value="UniProtKB-UniRule"/>
</dbReference>
<comment type="subunit">
    <text evidence="11">Component of the ubiquinol-cytochrome c oxidoreductase (cytochrome b-c1 complex, complex III, CIII), a multisubunit enzyme composed of 3 respiratory subunits cytochrome b, cytochrome c1 and Rieske protein, 2 core protein subunits, and additional low-molecular weight protein subunits. The complex exists as an obligatory dimer and forms supercomplexes (SCs) in the inner mitochondrial membrane with cytochrome c oxidase (complex IV, CIV).</text>
</comment>
<evidence type="ECO:0000256" key="7">
    <source>
        <dbReference type="ARBA" id="ARBA00022982"/>
    </source>
</evidence>
<dbReference type="AlphaFoldDB" id="A0A9N9FJ58"/>
<keyword evidence="9 11" id="KW-0496">Mitochondrion</keyword>
<evidence type="ECO:0000313" key="12">
    <source>
        <dbReference type="EMBL" id="CAG8540333.1"/>
    </source>
</evidence>
<proteinExistence type="inferred from homology"/>
<keyword evidence="7 11" id="KW-0249">Electron transport</keyword>
<dbReference type="EMBL" id="CAJVPQ010001240">
    <property type="protein sequence ID" value="CAG8540333.1"/>
    <property type="molecule type" value="Genomic_DNA"/>
</dbReference>
<dbReference type="PANTHER" id="PTHR12119">
    <property type="entry name" value="UBIQUINOL-CYTOCHROME C REDUCTASE COMPLEX UBIQUINONE-BINDING PROTEIN QP-C"/>
    <property type="match status" value="1"/>
</dbReference>
<keyword evidence="3 11" id="KW-0813">Transport</keyword>
<evidence type="ECO:0000256" key="2">
    <source>
        <dbReference type="ARBA" id="ARBA00007668"/>
    </source>
</evidence>
<keyword evidence="13" id="KW-1185">Reference proteome</keyword>
<accession>A0A9N9FJ58</accession>
<evidence type="ECO:0000256" key="6">
    <source>
        <dbReference type="ARBA" id="ARBA00022792"/>
    </source>
</evidence>
<keyword evidence="10" id="KW-0472">Membrane</keyword>
<keyword evidence="4 11" id="KW-0679">Respiratory chain</keyword>
<comment type="subcellular location">
    <subcellularLocation>
        <location evidence="1 11">Mitochondrion inner membrane</location>
        <topology evidence="1 11">Single-pass membrane protein</topology>
    </subcellularLocation>
</comment>
<keyword evidence="5" id="KW-0812">Transmembrane</keyword>
<evidence type="ECO:0000313" key="13">
    <source>
        <dbReference type="Proteomes" id="UP000789570"/>
    </source>
</evidence>
<evidence type="ECO:0000256" key="3">
    <source>
        <dbReference type="ARBA" id="ARBA00022448"/>
    </source>
</evidence>
<dbReference type="Gene3D" id="1.20.5.210">
    <property type="entry name" value="Cytochrome b-c1 complex subunit 8"/>
    <property type="match status" value="1"/>
</dbReference>
<comment type="caution">
    <text evidence="12">The sequence shown here is derived from an EMBL/GenBank/DDBJ whole genome shotgun (WGS) entry which is preliminary data.</text>
</comment>
<dbReference type="PANTHER" id="PTHR12119:SF2">
    <property type="entry name" value="CYTOCHROME B-C1 COMPLEX SUBUNIT 8"/>
    <property type="match status" value="1"/>
</dbReference>
<reference evidence="12" key="1">
    <citation type="submission" date="2021-06" db="EMBL/GenBank/DDBJ databases">
        <authorList>
            <person name="Kallberg Y."/>
            <person name="Tangrot J."/>
            <person name="Rosling A."/>
        </authorList>
    </citation>
    <scope>NUCLEOTIDE SEQUENCE</scope>
    <source>
        <strain evidence="12">UK204</strain>
    </source>
</reference>
<dbReference type="InterPro" id="IPR036642">
    <property type="entry name" value="Cyt_bc1_su8_sf"/>
</dbReference>
<dbReference type="Proteomes" id="UP000789570">
    <property type="component" value="Unassembled WGS sequence"/>
</dbReference>
<dbReference type="OrthoDB" id="6683853at2759"/>
<sequence>MHRWWGHLGGPIQKGIVTYTISPYQQRAFAGAIKHGVFNVFRRTISQAPYVGVPITLGYLIYYDRKKRHDFLASKAGKEELLNLTKEKIDKKQNSDKERF</sequence>
<evidence type="ECO:0000256" key="9">
    <source>
        <dbReference type="ARBA" id="ARBA00023128"/>
    </source>
</evidence>
<comment type="function">
    <text evidence="11">Component of the ubiquinol-cytochrome c oxidoreductase, a multisubunit transmembrane complex that is part of the mitochondrial electron transport chain which drives oxidative phosphorylation. The complex plays an important role in the uptake of multiple carbon sources present in different host niches.</text>
</comment>
<comment type="similarity">
    <text evidence="2 11">Belongs to the UQCRQ/QCR8 family.</text>
</comment>
<dbReference type="Pfam" id="PF02939">
    <property type="entry name" value="UcrQ"/>
    <property type="match status" value="1"/>
</dbReference>
<dbReference type="SUPFAM" id="SSF81508">
    <property type="entry name" value="Ubiquinone-binding protein QP-C of cytochrome bc1 complex (Ubiquinol-cytochrome c reductase)"/>
    <property type="match status" value="1"/>
</dbReference>
<dbReference type="GO" id="GO:0006122">
    <property type="term" value="P:mitochondrial electron transport, ubiquinol to cytochrome c"/>
    <property type="evidence" value="ECO:0007669"/>
    <property type="project" value="UniProtKB-UniRule"/>
</dbReference>
<evidence type="ECO:0000256" key="4">
    <source>
        <dbReference type="ARBA" id="ARBA00022660"/>
    </source>
</evidence>
<evidence type="ECO:0000256" key="5">
    <source>
        <dbReference type="ARBA" id="ARBA00022692"/>
    </source>
</evidence>
<dbReference type="FunFam" id="1.20.5.210:FF:000001">
    <property type="entry name" value="Cytochrome b-c1 complex subunit 8"/>
    <property type="match status" value="1"/>
</dbReference>
<gene>
    <name evidence="12" type="ORF">FCALED_LOCUS5607</name>
</gene>
<keyword evidence="8" id="KW-1133">Transmembrane helix</keyword>
<evidence type="ECO:0000256" key="8">
    <source>
        <dbReference type="ARBA" id="ARBA00022989"/>
    </source>
</evidence>
<evidence type="ECO:0000256" key="11">
    <source>
        <dbReference type="RuleBase" id="RU368118"/>
    </source>
</evidence>
<organism evidence="12 13">
    <name type="scientific">Funneliformis caledonium</name>
    <dbReference type="NCBI Taxonomy" id="1117310"/>
    <lineage>
        <taxon>Eukaryota</taxon>
        <taxon>Fungi</taxon>
        <taxon>Fungi incertae sedis</taxon>
        <taxon>Mucoromycota</taxon>
        <taxon>Glomeromycotina</taxon>
        <taxon>Glomeromycetes</taxon>
        <taxon>Glomerales</taxon>
        <taxon>Glomeraceae</taxon>
        <taxon>Funneliformis</taxon>
    </lineage>
</organism>
<protein>
    <recommendedName>
        <fullName evidence="11">Cytochrome b-c1 complex subunit 8</fullName>
    </recommendedName>
    <alternativeName>
        <fullName evidence="11">Complex III subunit 8</fullName>
    </alternativeName>
</protein>
<name>A0A9N9FJ58_9GLOM</name>
<evidence type="ECO:0000256" key="1">
    <source>
        <dbReference type="ARBA" id="ARBA00004434"/>
    </source>
</evidence>
<dbReference type="GO" id="GO:0005743">
    <property type="term" value="C:mitochondrial inner membrane"/>
    <property type="evidence" value="ECO:0007669"/>
    <property type="project" value="UniProtKB-SubCell"/>
</dbReference>
<keyword evidence="6 11" id="KW-0999">Mitochondrion inner membrane</keyword>
<evidence type="ECO:0000256" key="10">
    <source>
        <dbReference type="ARBA" id="ARBA00023136"/>
    </source>
</evidence>
<dbReference type="InterPro" id="IPR004205">
    <property type="entry name" value="Cyt_bc1_su8"/>
</dbReference>